<comment type="caution">
    <text evidence="3">The sequence shown here is derived from an EMBL/GenBank/DDBJ whole genome shotgun (WGS) entry which is preliminary data.</text>
</comment>
<comment type="similarity">
    <text evidence="1">Belongs to the ubiquitin-conjugating enzyme family.</text>
</comment>
<reference evidence="3" key="2">
    <citation type="journal article" date="2019" name="Gigascience">
        <title>High-quality Schistosoma haematobium genome achieved by single-molecule and long-range sequencing.</title>
        <authorList>
            <person name="Stroehlein A.J."/>
            <person name="Korhonen P.K."/>
            <person name="Chong T.M."/>
            <person name="Lim Y.L."/>
            <person name="Chan K.G."/>
            <person name="Webster B."/>
            <person name="Rollinson D."/>
            <person name="Brindley P.J."/>
            <person name="Gasser R.B."/>
            <person name="Young N.D."/>
        </authorList>
    </citation>
    <scope>NUCLEOTIDE SEQUENCE</scope>
</reference>
<proteinExistence type="inferred from homology"/>
<dbReference type="PROSITE" id="PS00183">
    <property type="entry name" value="UBC_1"/>
    <property type="match status" value="1"/>
</dbReference>
<protein>
    <submittedName>
        <fullName evidence="3">Ubiquitin-conjugating enzyme E2 R2</fullName>
    </submittedName>
</protein>
<dbReference type="GeneID" id="24592750"/>
<dbReference type="InterPro" id="IPR000608">
    <property type="entry name" value="UBC"/>
</dbReference>
<dbReference type="PANTHER" id="PTHR24067">
    <property type="entry name" value="UBIQUITIN-CONJUGATING ENZYME E2"/>
    <property type="match status" value="1"/>
</dbReference>
<dbReference type="SUPFAM" id="SSF54495">
    <property type="entry name" value="UBC-like"/>
    <property type="match status" value="1"/>
</dbReference>
<dbReference type="Pfam" id="PF00179">
    <property type="entry name" value="UQ_con"/>
    <property type="match status" value="1"/>
</dbReference>
<reference evidence="3" key="4">
    <citation type="journal article" date="2022" name="PLoS Pathog.">
        <title>Chromosome-level genome of Schistosoma haematobium underpins genome-wide explorations of molecular variation.</title>
        <authorList>
            <person name="Stroehlein A.J."/>
            <person name="Korhonen P.K."/>
            <person name="Lee V.V."/>
            <person name="Ralph S.A."/>
            <person name="Mentink-Kane M."/>
            <person name="You H."/>
            <person name="McManus D.P."/>
            <person name="Tchuente L.T."/>
            <person name="Stothard J.R."/>
            <person name="Kaur P."/>
            <person name="Dudchenko O."/>
            <person name="Aiden E.L."/>
            <person name="Yang B."/>
            <person name="Yang H."/>
            <person name="Emery A.M."/>
            <person name="Webster B.L."/>
            <person name="Brindley P.J."/>
            <person name="Rollinson D."/>
            <person name="Chang B.C.H."/>
            <person name="Gasser R.B."/>
            <person name="Young N.D."/>
        </authorList>
    </citation>
    <scope>NUCLEOTIDE SEQUENCE</scope>
</reference>
<evidence type="ECO:0000313" key="4">
    <source>
        <dbReference type="Proteomes" id="UP000471633"/>
    </source>
</evidence>
<dbReference type="FunFam" id="3.10.110.10:FF:000051">
    <property type="entry name" value="ubiquitin-conjugating enzyme E2 R2-like"/>
    <property type="match status" value="1"/>
</dbReference>
<feature type="compositionally biased region" description="Polar residues" evidence="2">
    <location>
        <begin position="244"/>
        <end position="253"/>
    </location>
</feature>
<evidence type="ECO:0000256" key="1">
    <source>
        <dbReference type="RuleBase" id="RU362109"/>
    </source>
</evidence>
<dbReference type="PROSITE" id="PS50127">
    <property type="entry name" value="UBC_2"/>
    <property type="match status" value="1"/>
</dbReference>
<gene>
    <name evidence="3" type="primary">UBE2R2</name>
    <name evidence="3" type="ORF">MS3_00002250</name>
</gene>
<evidence type="ECO:0000256" key="2">
    <source>
        <dbReference type="SAM" id="MobiDB-lite"/>
    </source>
</evidence>
<keyword evidence="1" id="KW-0547">Nucleotide-binding</keyword>
<keyword evidence="1" id="KW-0067">ATP-binding</keyword>
<keyword evidence="1" id="KW-0833">Ubl conjugation pathway</keyword>
<dbReference type="CDD" id="cd23803">
    <property type="entry name" value="UBCc_UBE2R"/>
    <property type="match status" value="1"/>
</dbReference>
<dbReference type="GO" id="GO:0005524">
    <property type="term" value="F:ATP binding"/>
    <property type="evidence" value="ECO:0007669"/>
    <property type="project" value="UniProtKB-UniRule"/>
</dbReference>
<name>A0A6A5DI41_SCHHA</name>
<dbReference type="InterPro" id="IPR050113">
    <property type="entry name" value="Ub_conjugating_enzyme"/>
</dbReference>
<dbReference type="Gene3D" id="3.10.110.10">
    <property type="entry name" value="Ubiquitin Conjugating Enzyme"/>
    <property type="match status" value="1"/>
</dbReference>
<dbReference type="AlphaFoldDB" id="A0A6A5DI41"/>
<evidence type="ECO:0000313" key="3">
    <source>
        <dbReference type="EMBL" id="KAH9596632.1"/>
    </source>
</evidence>
<reference evidence="3" key="1">
    <citation type="journal article" date="2012" name="Nat. Genet.">
        <title>Whole-genome sequence of Schistosoma haematobium.</title>
        <authorList>
            <person name="Young N.D."/>
            <person name="Jex A.R."/>
            <person name="Li B."/>
            <person name="Liu S."/>
            <person name="Yang L."/>
            <person name="Xiong Z."/>
            <person name="Li Y."/>
            <person name="Cantacessi C."/>
            <person name="Hall R.S."/>
            <person name="Xu X."/>
            <person name="Chen F."/>
            <person name="Wu X."/>
            <person name="Zerlotini A."/>
            <person name="Oliveira G."/>
            <person name="Hofmann A."/>
            <person name="Zhang G."/>
            <person name="Fang X."/>
            <person name="Kang Y."/>
            <person name="Campbell B.E."/>
            <person name="Loukas A."/>
            <person name="Ranganathan S."/>
            <person name="Rollinson D."/>
            <person name="Rinaldi G."/>
            <person name="Brindley P.J."/>
            <person name="Yang H."/>
            <person name="Wang J."/>
            <person name="Wang J."/>
            <person name="Gasser R.B."/>
        </authorList>
    </citation>
    <scope>NUCLEOTIDE SEQUENCE</scope>
</reference>
<organism evidence="3 4">
    <name type="scientific">Schistosoma haematobium</name>
    <name type="common">Blood fluke</name>
    <dbReference type="NCBI Taxonomy" id="6185"/>
    <lineage>
        <taxon>Eukaryota</taxon>
        <taxon>Metazoa</taxon>
        <taxon>Spiralia</taxon>
        <taxon>Lophotrochozoa</taxon>
        <taxon>Platyhelminthes</taxon>
        <taxon>Trematoda</taxon>
        <taxon>Digenea</taxon>
        <taxon>Strigeidida</taxon>
        <taxon>Schistosomatoidea</taxon>
        <taxon>Schistosomatidae</taxon>
        <taxon>Schistosoma</taxon>
    </lineage>
</organism>
<feature type="compositionally biased region" description="Polar residues" evidence="2">
    <location>
        <begin position="281"/>
        <end position="290"/>
    </location>
</feature>
<dbReference type="EMBL" id="AMPZ03000001">
    <property type="protein sequence ID" value="KAH9596632.1"/>
    <property type="molecule type" value="Genomic_DNA"/>
</dbReference>
<dbReference type="SMART" id="SM00212">
    <property type="entry name" value="UBCc"/>
    <property type="match status" value="1"/>
</dbReference>
<dbReference type="RefSeq" id="XP_051075285.1">
    <property type="nucleotide sequence ID" value="XM_051209822.1"/>
</dbReference>
<dbReference type="CTD" id="54926"/>
<dbReference type="InterPro" id="IPR023313">
    <property type="entry name" value="UBQ-conjugating_AS"/>
</dbReference>
<reference evidence="3" key="3">
    <citation type="submission" date="2021-06" db="EMBL/GenBank/DDBJ databases">
        <title>Chromosome-level genome assembly for S. haematobium.</title>
        <authorList>
            <person name="Stroehlein A.J."/>
        </authorList>
    </citation>
    <scope>NUCLEOTIDE SEQUENCE</scope>
</reference>
<accession>A0A6A5DI41</accession>
<dbReference type="KEGG" id="shx:MS3_00002250"/>
<sequence>MASRKPNASAVKALQKELKDLNEFPMEGFKVMVSEEENLFVWDVAIFGPPMTLYEGGYFKARLCFPDDYPYSPPTMHFLSRMYHPNIYENGEVCISILHSPGDDPQSGELPSERWNPTQNVRTILLSVISLLNEPNIHSAAHVDASVAYRKWKESNGVQDEYERVVTSLVKATHEEAKQDGVTVPTTLEEYCVSGRPASKTFYQCDDVDGLSDYDDHDEYYGSDDDDNDNVSIDMKEDEEINPTKESQSSTKIDSGVEEPCVSKTGKSGESSKVVDHRISNECSRVTSPS</sequence>
<keyword evidence="4" id="KW-1185">Reference proteome</keyword>
<dbReference type="Proteomes" id="UP000471633">
    <property type="component" value="Unassembled WGS sequence"/>
</dbReference>
<feature type="region of interest" description="Disordered" evidence="2">
    <location>
        <begin position="214"/>
        <end position="290"/>
    </location>
</feature>
<dbReference type="InterPro" id="IPR016135">
    <property type="entry name" value="UBQ-conjugating_enzyme/RWD"/>
</dbReference>
<feature type="compositionally biased region" description="Acidic residues" evidence="2">
    <location>
        <begin position="214"/>
        <end position="229"/>
    </location>
</feature>
<dbReference type="OrthoDB" id="19692at2759"/>